<protein>
    <submittedName>
        <fullName evidence="1">Uncharacterized protein</fullName>
    </submittedName>
</protein>
<name>A0A1C7ICW0_9FIRM</name>
<dbReference type="RefSeq" id="WP_065543563.1">
    <property type="nucleotide sequence ID" value="NZ_CP015405.2"/>
</dbReference>
<sequence>MAVCIIVPPAIYQMTQKDSVIERLRADAEQWNRRSSAQGALYAGPDIQKFDGWGAMPCSRM</sequence>
<dbReference type="EMBL" id="CP015405">
    <property type="protein sequence ID" value="ANU77435.1"/>
    <property type="molecule type" value="Genomic_DNA"/>
</dbReference>
<gene>
    <name evidence="1" type="ORF">A4V09_17800</name>
</gene>
<accession>A0A1C7ICW0</accession>
<evidence type="ECO:0000313" key="1">
    <source>
        <dbReference type="EMBL" id="ANU77435.1"/>
    </source>
</evidence>
<dbReference type="Proteomes" id="UP000092574">
    <property type="component" value="Chromosome"/>
</dbReference>
<organism evidence="1 2">
    <name type="scientific">Blautia pseudococcoides</name>
    <dbReference type="NCBI Taxonomy" id="1796616"/>
    <lineage>
        <taxon>Bacteria</taxon>
        <taxon>Bacillati</taxon>
        <taxon>Bacillota</taxon>
        <taxon>Clostridia</taxon>
        <taxon>Lachnospirales</taxon>
        <taxon>Lachnospiraceae</taxon>
        <taxon>Blautia</taxon>
    </lineage>
</organism>
<dbReference type="KEGG" id="byl:A4V09_17800"/>
<evidence type="ECO:0000313" key="2">
    <source>
        <dbReference type="Proteomes" id="UP000092574"/>
    </source>
</evidence>
<keyword evidence="2" id="KW-1185">Reference proteome</keyword>
<dbReference type="AlphaFoldDB" id="A0A1C7ICW0"/>
<reference evidence="1" key="1">
    <citation type="submission" date="2017-04" db="EMBL/GenBank/DDBJ databases">
        <title>Complete Genome Sequences of Twelve Strains of a Stable Defined Moderately Diverse Mouse Microbiota 2 (sDMDMm2).</title>
        <authorList>
            <person name="Uchimura Y."/>
            <person name="Wyss M."/>
            <person name="Brugiroux S."/>
            <person name="Limenitakis J.P."/>
            <person name="Stecher B."/>
            <person name="McCoy K.D."/>
            <person name="Macpherson A.J."/>
        </authorList>
    </citation>
    <scope>NUCLEOTIDE SEQUENCE</scope>
    <source>
        <strain evidence="1">YL58</strain>
    </source>
</reference>
<proteinExistence type="predicted"/>